<organism evidence="3">
    <name type="scientific">Oryza glumipatula</name>
    <dbReference type="NCBI Taxonomy" id="40148"/>
    <lineage>
        <taxon>Eukaryota</taxon>
        <taxon>Viridiplantae</taxon>
        <taxon>Streptophyta</taxon>
        <taxon>Embryophyta</taxon>
        <taxon>Tracheophyta</taxon>
        <taxon>Spermatophyta</taxon>
        <taxon>Magnoliopsida</taxon>
        <taxon>Liliopsida</taxon>
        <taxon>Poales</taxon>
        <taxon>Poaceae</taxon>
        <taxon>BOP clade</taxon>
        <taxon>Oryzoideae</taxon>
        <taxon>Oryzeae</taxon>
        <taxon>Oryzinae</taxon>
        <taxon>Oryza</taxon>
    </lineage>
</organism>
<feature type="transmembrane region" description="Helical" evidence="2">
    <location>
        <begin position="87"/>
        <end position="110"/>
    </location>
</feature>
<reference evidence="3" key="1">
    <citation type="submission" date="2015-04" db="UniProtKB">
        <authorList>
            <consortium name="EnsemblPlants"/>
        </authorList>
    </citation>
    <scope>IDENTIFICATION</scope>
</reference>
<dbReference type="EnsemblPlants" id="OGLUM11G21070.1">
    <property type="protein sequence ID" value="OGLUM11G21070.1"/>
    <property type="gene ID" value="OGLUM11G21070"/>
</dbReference>
<keyword evidence="4" id="KW-1185">Reference proteome</keyword>
<sequence length="142" mass="16005">MATPNLNNSIDDLENPNADDILDLEKGLNAHVDEGTSTRKKKKKKKKNDDDDDDDDSADAQSAMGLIMLFLYYVFYVFYMMATCEEWWHAALGIGIATAFLLLSFCCLMPRNNKPANSQKKKKKTPLPDTTQTDLSTRLSHP</sequence>
<feature type="compositionally biased region" description="Low complexity" evidence="1">
    <location>
        <begin position="127"/>
        <end position="142"/>
    </location>
</feature>
<dbReference type="Proteomes" id="UP000026961">
    <property type="component" value="Chromosome 11"/>
</dbReference>
<evidence type="ECO:0000313" key="4">
    <source>
        <dbReference type="Proteomes" id="UP000026961"/>
    </source>
</evidence>
<feature type="region of interest" description="Disordered" evidence="1">
    <location>
        <begin position="114"/>
        <end position="142"/>
    </location>
</feature>
<feature type="transmembrane region" description="Helical" evidence="2">
    <location>
        <begin position="63"/>
        <end position="81"/>
    </location>
</feature>
<evidence type="ECO:0000256" key="2">
    <source>
        <dbReference type="SAM" id="Phobius"/>
    </source>
</evidence>
<evidence type="ECO:0000313" key="3">
    <source>
        <dbReference type="EnsemblPlants" id="OGLUM11G21070.1"/>
    </source>
</evidence>
<dbReference type="Gramene" id="OGLUM11G21070.1">
    <property type="protein sequence ID" value="OGLUM11G21070.1"/>
    <property type="gene ID" value="OGLUM11G21070"/>
</dbReference>
<accession>A0A0E0BLU7</accession>
<proteinExistence type="predicted"/>
<evidence type="ECO:0000256" key="1">
    <source>
        <dbReference type="SAM" id="MobiDB-lite"/>
    </source>
</evidence>
<dbReference type="HOGENOM" id="CLU_2053370_0_0_1"/>
<dbReference type="AlphaFoldDB" id="A0A0E0BLU7"/>
<keyword evidence="2" id="KW-0812">Transmembrane</keyword>
<reference evidence="3" key="2">
    <citation type="submission" date="2018-05" db="EMBL/GenBank/DDBJ databases">
        <title>OgluRS3 (Oryza glumaepatula Reference Sequence Version 3).</title>
        <authorList>
            <person name="Zhang J."/>
            <person name="Kudrna D."/>
            <person name="Lee S."/>
            <person name="Talag J."/>
            <person name="Welchert J."/>
            <person name="Wing R.A."/>
        </authorList>
    </citation>
    <scope>NUCLEOTIDE SEQUENCE [LARGE SCALE GENOMIC DNA]</scope>
</reference>
<keyword evidence="2" id="KW-0472">Membrane</keyword>
<keyword evidence="2" id="KW-1133">Transmembrane helix</keyword>
<feature type="region of interest" description="Disordered" evidence="1">
    <location>
        <begin position="32"/>
        <end position="58"/>
    </location>
</feature>
<name>A0A0E0BLU7_9ORYZ</name>
<protein>
    <submittedName>
        <fullName evidence="3">Uncharacterized protein</fullName>
    </submittedName>
</protein>